<dbReference type="RefSeq" id="WP_078649236.1">
    <property type="nucleotide sequence ID" value="NZ_CP134822.1"/>
</dbReference>
<evidence type="ECO:0000313" key="2">
    <source>
        <dbReference type="Proteomes" id="UP000028058"/>
    </source>
</evidence>
<reference evidence="1 2" key="1">
    <citation type="journal article" date="2014" name="Genome Announc.">
        <title>Draft Genome Sequence of Streptomyces fradiae ATCC 19609, a Strain Highly Sensitive to Antibiotics.</title>
        <authorList>
            <person name="Bekker O.B."/>
            <person name="Klimina K.M."/>
            <person name="Vatlin A.A."/>
            <person name="Zakharevich N.V."/>
            <person name="Kasianov A.S."/>
            <person name="Danilenko V.N."/>
        </authorList>
    </citation>
    <scope>NUCLEOTIDE SEQUENCE [LARGE SCALE GENOMIC DNA]</scope>
    <source>
        <strain evidence="1 2">ATCC 19609</strain>
    </source>
</reference>
<dbReference type="Proteomes" id="UP000028058">
    <property type="component" value="Unassembled WGS sequence"/>
</dbReference>
<keyword evidence="2" id="KW-1185">Reference proteome</keyword>
<proteinExistence type="predicted"/>
<dbReference type="AlphaFoldDB" id="A0A3R7HVV1"/>
<evidence type="ECO:0000313" key="1">
    <source>
        <dbReference type="EMBL" id="RKM91958.1"/>
    </source>
</evidence>
<comment type="caution">
    <text evidence="1">The sequence shown here is derived from an EMBL/GenBank/DDBJ whole genome shotgun (WGS) entry which is preliminary data.</text>
</comment>
<dbReference type="EMBL" id="JNAD02000015">
    <property type="protein sequence ID" value="RKM91958.1"/>
    <property type="molecule type" value="Genomic_DNA"/>
</dbReference>
<name>A0A3R7HVV1_9ACTN</name>
<protein>
    <submittedName>
        <fullName evidence="1">Uncharacterized protein</fullName>
    </submittedName>
</protein>
<accession>A0A3R7HVV1</accession>
<dbReference type="OrthoDB" id="3504852at2"/>
<gene>
    <name evidence="1" type="ORF">SFRA_026275</name>
</gene>
<organism evidence="1 2">
    <name type="scientific">Streptomyces xinghaiensis</name>
    <dbReference type="NCBI Taxonomy" id="1038928"/>
    <lineage>
        <taxon>Bacteria</taxon>
        <taxon>Bacillati</taxon>
        <taxon>Actinomycetota</taxon>
        <taxon>Actinomycetes</taxon>
        <taxon>Kitasatosporales</taxon>
        <taxon>Streptomycetaceae</taxon>
        <taxon>Streptomyces</taxon>
    </lineage>
</organism>
<sequence length="373" mass="39746">MDPSEPFTGRFPLVARFRPACLPLPSRVQALADLAEAAGRQNDQGQASAVYNQSALLASDLGLPSLARTLCRQHATAYLHACPLPAMSAIRGLEPLVNLARLQIRAGHADDGRRRLLQLYEAVSTGRAAEFDGIPVPADLTASAEQQREVRGWLWRVLLADGTRTYTTAGRWQEALAHIEQHQGVGTRMLDGRQVAVLAALTAGNTQHAARLLSGTAPGDEWQQVVTACLAVFCRRYTGEPVDAQAAALARTYLRRQPEPGLTVFDIRLGLAILDAVGPTGAPAAHRLAEDLVRRTLDARDGYAARDILSHPACATTTGSRHTPSLAALVRSCALGAGVFPDGLREQVLAAASAADRVIRESLGHPAQAVNAL</sequence>